<organism evidence="2 3">
    <name type="scientific">Octopus vulgaris</name>
    <name type="common">Common octopus</name>
    <dbReference type="NCBI Taxonomy" id="6645"/>
    <lineage>
        <taxon>Eukaryota</taxon>
        <taxon>Metazoa</taxon>
        <taxon>Spiralia</taxon>
        <taxon>Lophotrochozoa</taxon>
        <taxon>Mollusca</taxon>
        <taxon>Cephalopoda</taxon>
        <taxon>Coleoidea</taxon>
        <taxon>Octopodiformes</taxon>
        <taxon>Octopoda</taxon>
        <taxon>Incirrata</taxon>
        <taxon>Octopodidae</taxon>
        <taxon>Octopus</taxon>
    </lineage>
</organism>
<feature type="region of interest" description="Disordered" evidence="1">
    <location>
        <begin position="1"/>
        <end position="61"/>
    </location>
</feature>
<feature type="compositionally biased region" description="Polar residues" evidence="1">
    <location>
        <begin position="22"/>
        <end position="33"/>
    </location>
</feature>
<proteinExistence type="predicted"/>
<feature type="compositionally biased region" description="Basic and acidic residues" evidence="1">
    <location>
        <begin position="175"/>
        <end position="185"/>
    </location>
</feature>
<protein>
    <submittedName>
        <fullName evidence="2">Uncharacterized protein</fullName>
    </submittedName>
</protein>
<reference evidence="2" key="1">
    <citation type="submission" date="2023-08" db="EMBL/GenBank/DDBJ databases">
        <authorList>
            <person name="Alioto T."/>
            <person name="Alioto T."/>
            <person name="Gomez Garrido J."/>
        </authorList>
    </citation>
    <scope>NUCLEOTIDE SEQUENCE</scope>
</reference>
<feature type="compositionally biased region" description="Basic and acidic residues" evidence="1">
    <location>
        <begin position="145"/>
        <end position="165"/>
    </location>
</feature>
<dbReference type="EMBL" id="OX597818">
    <property type="protein sequence ID" value="CAI9723663.1"/>
    <property type="molecule type" value="Genomic_DNA"/>
</dbReference>
<sequence length="308" mass="35211">MVIKEARPSGGRQPDGEKFSNGRISSANTNLEGQLNGICPKLSRQSSPPQRPENQKSKRTKWNREEYKEVIYAYYFALSRPTREKHTANSYRIWRSRNPASRPNLDENRLANVRRDIFRNTRLTEAELTSIKKVVENDLNASQERNNEAEERNVGSKALTERRPYAESTQDPEEEGKYDPRKNSPENDVETDFENHMFVEQHRKSIIEMKQEVLNELAVVGHTTIKRRLEGHSTPFFSFIHTRTHCRQKITSIRCGVGGVGGGGGGDQICYRFEGGGGRAGDSRGGRDVDFSYGDANKCLCLRRWCLW</sequence>
<dbReference type="Proteomes" id="UP001162480">
    <property type="component" value="Chromosome 5"/>
</dbReference>
<name>A0AA36AWL8_OCTVU</name>
<feature type="region of interest" description="Disordered" evidence="1">
    <location>
        <begin position="142"/>
        <end position="189"/>
    </location>
</feature>
<accession>A0AA36AWL8</accession>
<dbReference type="AlphaFoldDB" id="A0AA36AWL8"/>
<evidence type="ECO:0000313" key="3">
    <source>
        <dbReference type="Proteomes" id="UP001162480"/>
    </source>
</evidence>
<keyword evidence="3" id="KW-1185">Reference proteome</keyword>
<evidence type="ECO:0000313" key="2">
    <source>
        <dbReference type="EMBL" id="CAI9723663.1"/>
    </source>
</evidence>
<gene>
    <name evidence="2" type="ORF">OCTVUL_1B021670</name>
</gene>
<evidence type="ECO:0000256" key="1">
    <source>
        <dbReference type="SAM" id="MobiDB-lite"/>
    </source>
</evidence>